<evidence type="ECO:0000256" key="7">
    <source>
        <dbReference type="RuleBase" id="RU364112"/>
    </source>
</evidence>
<keyword evidence="10" id="KW-1185">Reference proteome</keyword>
<name>A0A371K4I0_9GAMM</name>
<comment type="function">
    <text evidence="7">Possible subunit of a heme lyase.</text>
</comment>
<dbReference type="PANTHER" id="PTHR47870:SF1">
    <property type="entry name" value="CYTOCHROME C-TYPE BIOGENESIS PROTEIN CCMH"/>
    <property type="match status" value="1"/>
</dbReference>
<proteinExistence type="inferred from homology"/>
<keyword evidence="7" id="KW-0812">Transmembrane</keyword>
<feature type="transmembrane region" description="Helical" evidence="7">
    <location>
        <begin position="145"/>
        <end position="166"/>
    </location>
</feature>
<dbReference type="Pfam" id="PF03918">
    <property type="entry name" value="CcmH"/>
    <property type="match status" value="1"/>
</dbReference>
<comment type="similarity">
    <text evidence="1 7">Belongs to the CcmH/CycL/Ccl2/NrfF family.</text>
</comment>
<evidence type="ECO:0000256" key="2">
    <source>
        <dbReference type="ARBA" id="ARBA00022617"/>
    </source>
</evidence>
<dbReference type="GO" id="GO:0017004">
    <property type="term" value="P:cytochrome complex assembly"/>
    <property type="evidence" value="ECO:0007669"/>
    <property type="project" value="UniProtKB-KW"/>
</dbReference>
<dbReference type="EMBL" id="QTSU01000001">
    <property type="protein sequence ID" value="RDZ28757.1"/>
    <property type="molecule type" value="Genomic_DNA"/>
</dbReference>
<dbReference type="InterPro" id="IPR038297">
    <property type="entry name" value="CcmH/CycL/NrfF/Ccl2_sf"/>
</dbReference>
<organism evidence="9 10">
    <name type="scientific">Lysobacter silvisoli</name>
    <dbReference type="NCBI Taxonomy" id="2293254"/>
    <lineage>
        <taxon>Bacteria</taxon>
        <taxon>Pseudomonadati</taxon>
        <taxon>Pseudomonadota</taxon>
        <taxon>Gammaproteobacteria</taxon>
        <taxon>Lysobacterales</taxon>
        <taxon>Lysobacteraceae</taxon>
        <taxon>Lysobacter</taxon>
    </lineage>
</organism>
<dbReference type="GO" id="GO:0005886">
    <property type="term" value="C:plasma membrane"/>
    <property type="evidence" value="ECO:0007669"/>
    <property type="project" value="TreeGrafter"/>
</dbReference>
<dbReference type="PANTHER" id="PTHR47870">
    <property type="entry name" value="CYTOCHROME C-TYPE BIOGENESIS PROTEIN CCMH"/>
    <property type="match status" value="1"/>
</dbReference>
<protein>
    <recommendedName>
        <fullName evidence="7">Cytochrome c-type biogenesis protein</fullName>
    </recommendedName>
</protein>
<dbReference type="InterPro" id="IPR051263">
    <property type="entry name" value="C-type_cytochrome_biogenesis"/>
</dbReference>
<keyword evidence="7" id="KW-1133">Transmembrane helix</keyword>
<keyword evidence="2 7" id="KW-0349">Heme</keyword>
<keyword evidence="3 7" id="KW-0479">Metal-binding</keyword>
<evidence type="ECO:0000313" key="10">
    <source>
        <dbReference type="Proteomes" id="UP000264492"/>
    </source>
</evidence>
<dbReference type="CDD" id="cd16378">
    <property type="entry name" value="CcmH_N"/>
    <property type="match status" value="1"/>
</dbReference>
<evidence type="ECO:0000256" key="3">
    <source>
        <dbReference type="ARBA" id="ARBA00022723"/>
    </source>
</evidence>
<sequence>MSGAESKSPLPPFFKGGNSRASSLLAFHLPPLKKGGRGGFALAVAALILAFALTLQAQPANDPTPLRFNDRSEEVRFHDLVAELRCVMCQNQSLADSNAQIAHDLRREVLQLMRQGKSDREIKDFLVARYGEFVLYRPQVESKTWLLWFGPLLVLLAGGAVVAGVVRSRARAARAQGNAHTDSGNADDNEEW</sequence>
<evidence type="ECO:0000256" key="5">
    <source>
        <dbReference type="ARBA" id="ARBA00022748"/>
    </source>
</evidence>
<gene>
    <name evidence="9" type="ORF">DX914_06445</name>
</gene>
<dbReference type="Proteomes" id="UP000264492">
    <property type="component" value="Unassembled WGS sequence"/>
</dbReference>
<evidence type="ECO:0000256" key="4">
    <source>
        <dbReference type="ARBA" id="ARBA00022729"/>
    </source>
</evidence>
<keyword evidence="5" id="KW-0201">Cytochrome c-type biogenesis</keyword>
<dbReference type="AlphaFoldDB" id="A0A371K4I0"/>
<comment type="caution">
    <text evidence="9">The sequence shown here is derived from an EMBL/GenBank/DDBJ whole genome shotgun (WGS) entry which is preliminary data.</text>
</comment>
<dbReference type="GO" id="GO:0046872">
    <property type="term" value="F:metal ion binding"/>
    <property type="evidence" value="ECO:0007669"/>
    <property type="project" value="UniProtKB-KW"/>
</dbReference>
<dbReference type="InterPro" id="IPR005616">
    <property type="entry name" value="CcmH/CycL/Ccl2/NrfF_N"/>
</dbReference>
<keyword evidence="7" id="KW-0472">Membrane</keyword>
<accession>A0A371K4I0</accession>
<feature type="domain" description="CcmH/CycL/Ccl2/NrfF N-terminal" evidence="8">
    <location>
        <begin position="49"/>
        <end position="177"/>
    </location>
</feature>
<evidence type="ECO:0000313" key="9">
    <source>
        <dbReference type="EMBL" id="RDZ28757.1"/>
    </source>
</evidence>
<evidence type="ECO:0000256" key="1">
    <source>
        <dbReference type="ARBA" id="ARBA00010342"/>
    </source>
</evidence>
<keyword evidence="6 7" id="KW-0408">Iron</keyword>
<dbReference type="OrthoDB" id="9804975at2"/>
<dbReference type="Gene3D" id="1.10.8.640">
    <property type="entry name" value="Cytochrome C biogenesis protein"/>
    <property type="match status" value="1"/>
</dbReference>
<evidence type="ECO:0000259" key="8">
    <source>
        <dbReference type="Pfam" id="PF03918"/>
    </source>
</evidence>
<reference evidence="9 10" key="1">
    <citation type="submission" date="2018-08" db="EMBL/GenBank/DDBJ databases">
        <title>Lysobacter sp. zong2l5, whole genome shotgun sequence.</title>
        <authorList>
            <person name="Zhang X."/>
            <person name="Feng G."/>
            <person name="Zhu H."/>
        </authorList>
    </citation>
    <scope>NUCLEOTIDE SEQUENCE [LARGE SCALE GENOMIC DNA]</scope>
    <source>
        <strain evidence="10">zong2l5</strain>
    </source>
</reference>
<dbReference type="FunFam" id="1.10.8.640:FF:000001">
    <property type="entry name" value="Cytochrome c-type biogenesis protein"/>
    <property type="match status" value="1"/>
</dbReference>
<feature type="transmembrane region" description="Helical" evidence="7">
    <location>
        <begin position="39"/>
        <end position="57"/>
    </location>
</feature>
<keyword evidence="4 7" id="KW-0732">Signal</keyword>
<evidence type="ECO:0000256" key="6">
    <source>
        <dbReference type="ARBA" id="ARBA00023004"/>
    </source>
</evidence>